<dbReference type="eggNOG" id="ENOG502QPR6">
    <property type="taxonomic scope" value="Eukaryota"/>
</dbReference>
<dbReference type="GeneID" id="96903790"/>
<dbReference type="InterPro" id="IPR016181">
    <property type="entry name" value="Acyl_CoA_acyltransferase"/>
</dbReference>
<dbReference type="SUPFAM" id="SSF55729">
    <property type="entry name" value="Acyl-CoA N-acyltransferases (Nat)"/>
    <property type="match status" value="1"/>
</dbReference>
<dbReference type="AlphaFoldDB" id="G0VF92"/>
<dbReference type="InterPro" id="IPR053013">
    <property type="entry name" value="LAT"/>
</dbReference>
<sequence>MTVTDPPLSFEQNTDKEIIRFTHLLNSEAWKGLLSAEQYADREAVLGASPISQRDRSQTMKTEFPQGYEWLGIKYFVVKDSTLPATSKTSQIVSACETLNRLGWCIRPDSNGVIEPTLVVCIGGVFTAEKHRRKGYAKKMIEMLNKFYDQIRDAPDAPPLLKNLVVNLYSEVDDYYEKVGYHSMHVPLHHVTELDEFYKVFCNNVTNKEGRYLGYDDYEDLVELEKKQFKKHLSELAVKNPKSFVFTVKPDIDIFKWLEDRDIFIQDKLHKGAKVPPFGFALKDNSHIVWHHNWNASTLVIVKIFISDESSKNNSEEVLKELMAHAVDEAKAMQLSQLQFWDEEIPLTEFPNLAKTLKHLEDDSKLYVTNGSVSAVRPPAGFDKDTIVWDNNTKFCWF</sequence>
<dbReference type="OMA" id="NGYARIM"/>
<protein>
    <recommendedName>
        <fullName evidence="1">LYC1 C-terminal domain-containing protein</fullName>
    </recommendedName>
</protein>
<keyword evidence="3" id="KW-1185">Reference proteome</keyword>
<dbReference type="Proteomes" id="UP000001640">
    <property type="component" value="Chromosome 5"/>
</dbReference>
<evidence type="ECO:0000313" key="3">
    <source>
        <dbReference type="Proteomes" id="UP000001640"/>
    </source>
</evidence>
<gene>
    <name evidence="2" type="primary">NCAS0E00870</name>
    <name evidence="2" type="ordered locus">NCAS_0E00870</name>
</gene>
<organism evidence="2 3">
    <name type="scientific">Naumovozyma castellii</name>
    <name type="common">Yeast</name>
    <name type="synonym">Saccharomyces castellii</name>
    <dbReference type="NCBI Taxonomy" id="27288"/>
    <lineage>
        <taxon>Eukaryota</taxon>
        <taxon>Fungi</taxon>
        <taxon>Dikarya</taxon>
        <taxon>Ascomycota</taxon>
        <taxon>Saccharomycotina</taxon>
        <taxon>Saccharomycetes</taxon>
        <taxon>Saccharomycetales</taxon>
        <taxon>Saccharomycetaceae</taxon>
        <taxon>Naumovozyma</taxon>
    </lineage>
</organism>
<reference key="2">
    <citation type="submission" date="2011-08" db="EMBL/GenBank/DDBJ databases">
        <title>Genome sequence of Naumovozyma castellii.</title>
        <authorList>
            <person name="Gordon J.L."/>
            <person name="Armisen D."/>
            <person name="Proux-Wera E."/>
            <person name="OhEigeartaigh S.S."/>
            <person name="Byrne K.P."/>
            <person name="Wolfe K.H."/>
        </authorList>
    </citation>
    <scope>NUCLEOTIDE SEQUENCE</scope>
    <source>
        <strain>Type strain:CBS 4309</strain>
    </source>
</reference>
<feature type="domain" description="LYC1 C-terminal" evidence="1">
    <location>
        <begin position="206"/>
        <end position="398"/>
    </location>
</feature>
<dbReference type="RefSeq" id="XP_003676518.1">
    <property type="nucleotide sequence ID" value="XM_003676470.1"/>
</dbReference>
<dbReference type="Pfam" id="PF22998">
    <property type="entry name" value="GNAT_LYC1-like"/>
    <property type="match status" value="1"/>
</dbReference>
<dbReference type="PANTHER" id="PTHR34815:SF2">
    <property type="entry name" value="N-ACETYLTRANSFERASE DOMAIN-CONTAINING PROTEIN"/>
    <property type="match status" value="1"/>
</dbReference>
<dbReference type="OrthoDB" id="2020070at2759"/>
<name>G0VF92_NAUCA</name>
<dbReference type="EMBL" id="HE576756">
    <property type="protein sequence ID" value="CCC70157.1"/>
    <property type="molecule type" value="Genomic_DNA"/>
</dbReference>
<evidence type="ECO:0000313" key="2">
    <source>
        <dbReference type="EMBL" id="CCC70157.1"/>
    </source>
</evidence>
<evidence type="ECO:0000259" key="1">
    <source>
        <dbReference type="Pfam" id="PF22998"/>
    </source>
</evidence>
<dbReference type="InterPro" id="IPR055100">
    <property type="entry name" value="GNAT_LYC1-like"/>
</dbReference>
<reference evidence="2 3" key="1">
    <citation type="journal article" date="2011" name="Proc. Natl. Acad. Sci. U.S.A.">
        <title>Evolutionary erosion of yeast sex chromosomes by mating-type switching accidents.</title>
        <authorList>
            <person name="Gordon J.L."/>
            <person name="Armisen D."/>
            <person name="Proux-Wera E."/>
            <person name="Oheigeartaigh S.S."/>
            <person name="Byrne K.P."/>
            <person name="Wolfe K.H."/>
        </authorList>
    </citation>
    <scope>NUCLEOTIDE SEQUENCE [LARGE SCALE GENOMIC DNA]</scope>
    <source>
        <strain evidence="3">ATCC 76901 / BCRC 22586 / CBS 4309 / NBRC 1992 / NRRL Y-12630</strain>
    </source>
</reference>
<dbReference type="Gene3D" id="3.40.630.30">
    <property type="match status" value="1"/>
</dbReference>
<dbReference type="PANTHER" id="PTHR34815">
    <property type="entry name" value="LYSINE ACETYLTRANSFERASE"/>
    <property type="match status" value="1"/>
</dbReference>
<accession>G0VF92</accession>
<dbReference type="STRING" id="1064592.G0VF92"/>
<dbReference type="InParanoid" id="G0VF92"/>
<dbReference type="KEGG" id="ncs:NCAS_0E00870"/>
<proteinExistence type="predicted"/>
<dbReference type="HOGENOM" id="CLU_683473_0_0_1"/>
<dbReference type="FunCoup" id="G0VF92">
    <property type="interactions" value="112"/>
</dbReference>